<evidence type="ECO:0000313" key="1">
    <source>
        <dbReference type="EMBL" id="MDG3005557.1"/>
    </source>
</evidence>
<proteinExistence type="predicted"/>
<gene>
    <name evidence="1" type="ORF">PZE19_17355</name>
</gene>
<comment type="caution">
    <text evidence="1">The sequence shown here is derived from an EMBL/GenBank/DDBJ whole genome shotgun (WGS) entry which is preliminary data.</text>
</comment>
<evidence type="ECO:0000313" key="2">
    <source>
        <dbReference type="Proteomes" id="UP001216907"/>
    </source>
</evidence>
<accession>A0ABT6FD87</accession>
<dbReference type="EMBL" id="JARRAG010000002">
    <property type="protein sequence ID" value="MDG3005557.1"/>
    <property type="molecule type" value="Genomic_DNA"/>
</dbReference>
<reference evidence="1 2" key="1">
    <citation type="submission" date="2023-03" db="EMBL/GenBank/DDBJ databases">
        <title>Paludisphaera mucosa sp. nov. a novel planctomycete from northern fen.</title>
        <authorList>
            <person name="Ivanova A."/>
        </authorList>
    </citation>
    <scope>NUCLEOTIDE SEQUENCE [LARGE SCALE GENOMIC DNA]</scope>
    <source>
        <strain evidence="1 2">Pla2</strain>
    </source>
</reference>
<keyword evidence="2" id="KW-1185">Reference proteome</keyword>
<organism evidence="1 2">
    <name type="scientific">Paludisphaera mucosa</name>
    <dbReference type="NCBI Taxonomy" id="3030827"/>
    <lineage>
        <taxon>Bacteria</taxon>
        <taxon>Pseudomonadati</taxon>
        <taxon>Planctomycetota</taxon>
        <taxon>Planctomycetia</taxon>
        <taxon>Isosphaerales</taxon>
        <taxon>Isosphaeraceae</taxon>
        <taxon>Paludisphaera</taxon>
    </lineage>
</organism>
<name>A0ABT6FD87_9BACT</name>
<protein>
    <submittedName>
        <fullName evidence="1">Uncharacterized protein</fullName>
    </submittedName>
</protein>
<sequence>MAEIKGIFLLDGVVLVPNVSPDRRATTVRIEKLRVVGGDLPGPLSATRTATIHIPFEDAKAGVTVRQVVRGFARVSPGARGVILAQLGGATHQIPIPPPGSSGEDLVYEAESTIPAGRIYLATFFLLLERDADRPEFGGDLAIESLDVEILAPTPPDA</sequence>
<dbReference type="Proteomes" id="UP001216907">
    <property type="component" value="Unassembled WGS sequence"/>
</dbReference>
<dbReference type="RefSeq" id="WP_277861888.1">
    <property type="nucleotide sequence ID" value="NZ_JARRAG010000002.1"/>
</dbReference>